<keyword evidence="3" id="KW-1185">Reference proteome</keyword>
<dbReference type="EMBL" id="JARJCW010000006">
    <property type="protein sequence ID" value="KAJ7223458.1"/>
    <property type="molecule type" value="Genomic_DNA"/>
</dbReference>
<evidence type="ECO:0000256" key="1">
    <source>
        <dbReference type="SAM" id="MobiDB-lite"/>
    </source>
</evidence>
<comment type="caution">
    <text evidence="2">The sequence shown here is derived from an EMBL/GenBank/DDBJ whole genome shotgun (WGS) entry which is preliminary data.</text>
</comment>
<sequence>MDPTSASSKGSRSHSFDKSGGGPVFESPCSRRGCSHIFTYSGTNPFVDLATMVTMHRRYCVGRDVRCPRTAWQAPASLVQQFTASQSVRWDRGRDCRLSFEDRHGNSMACENPWADEDWGSSPTHEGCHGASDDVAADSGWPCADGPLESECTTVAFGGQRAAIAAGAAAQGDTGTNRWQRKKTARKEAERKTLLEADPWTLTVSATQVVCGGCKQTIRLDARSRYYPGLWEKHRDRCDGIRMKRAVLAEEENATWQGRKRILDQSASRKRRRTKDAQDSLLFLVLLLGRFPKLYFIKPAVGELLRGELTITTTRDYSPHTSQTRKFSRTPAGYFGTLDLAAAVSGFDTKGSTFEAESDAEASRSALRAPLRPRTSICPFLELARESSTSEKWIYMAAASTHASCRSGPRSSAPA</sequence>
<name>A0AAD6YMD2_9AGAR</name>
<organism evidence="2 3">
    <name type="scientific">Mycena pura</name>
    <dbReference type="NCBI Taxonomy" id="153505"/>
    <lineage>
        <taxon>Eukaryota</taxon>
        <taxon>Fungi</taxon>
        <taxon>Dikarya</taxon>
        <taxon>Basidiomycota</taxon>
        <taxon>Agaricomycotina</taxon>
        <taxon>Agaricomycetes</taxon>
        <taxon>Agaricomycetidae</taxon>
        <taxon>Agaricales</taxon>
        <taxon>Marasmiineae</taxon>
        <taxon>Mycenaceae</taxon>
        <taxon>Mycena</taxon>
    </lineage>
</organism>
<feature type="compositionally biased region" description="Polar residues" evidence="1">
    <location>
        <begin position="1"/>
        <end position="10"/>
    </location>
</feature>
<accession>A0AAD6YMD2</accession>
<gene>
    <name evidence="2" type="ORF">GGX14DRAFT_694395</name>
</gene>
<feature type="region of interest" description="Disordered" evidence="1">
    <location>
        <begin position="1"/>
        <end position="23"/>
    </location>
</feature>
<proteinExistence type="predicted"/>
<evidence type="ECO:0000313" key="2">
    <source>
        <dbReference type="EMBL" id="KAJ7223458.1"/>
    </source>
</evidence>
<dbReference type="AlphaFoldDB" id="A0AAD6YMD2"/>
<protein>
    <submittedName>
        <fullName evidence="2">Uncharacterized protein</fullName>
    </submittedName>
</protein>
<reference evidence="2" key="1">
    <citation type="submission" date="2023-03" db="EMBL/GenBank/DDBJ databases">
        <title>Massive genome expansion in bonnet fungi (Mycena s.s.) driven by repeated elements and novel gene families across ecological guilds.</title>
        <authorList>
            <consortium name="Lawrence Berkeley National Laboratory"/>
            <person name="Harder C.B."/>
            <person name="Miyauchi S."/>
            <person name="Viragh M."/>
            <person name="Kuo A."/>
            <person name="Thoen E."/>
            <person name="Andreopoulos B."/>
            <person name="Lu D."/>
            <person name="Skrede I."/>
            <person name="Drula E."/>
            <person name="Henrissat B."/>
            <person name="Morin E."/>
            <person name="Kohler A."/>
            <person name="Barry K."/>
            <person name="LaButti K."/>
            <person name="Morin E."/>
            <person name="Salamov A."/>
            <person name="Lipzen A."/>
            <person name="Mereny Z."/>
            <person name="Hegedus B."/>
            <person name="Baldrian P."/>
            <person name="Stursova M."/>
            <person name="Weitz H."/>
            <person name="Taylor A."/>
            <person name="Grigoriev I.V."/>
            <person name="Nagy L.G."/>
            <person name="Martin F."/>
            <person name="Kauserud H."/>
        </authorList>
    </citation>
    <scope>NUCLEOTIDE SEQUENCE</scope>
    <source>
        <strain evidence="2">9144</strain>
    </source>
</reference>
<dbReference type="Proteomes" id="UP001219525">
    <property type="component" value="Unassembled WGS sequence"/>
</dbReference>
<evidence type="ECO:0000313" key="3">
    <source>
        <dbReference type="Proteomes" id="UP001219525"/>
    </source>
</evidence>